<dbReference type="GO" id="GO:0003677">
    <property type="term" value="F:DNA binding"/>
    <property type="evidence" value="ECO:0007669"/>
    <property type="project" value="InterPro"/>
</dbReference>
<dbReference type="Pfam" id="PF01381">
    <property type="entry name" value="HTH_3"/>
    <property type="match status" value="1"/>
</dbReference>
<sequence length="293" mass="33547">MILGSKFKQQRLNLKINQSELCTGICTQAVISKIENQNISPSTDVLIKLCLRLHLTLNDVFSDFSSLPSSNMILDKIQKIDGLLQEKNDSDAIEILQSIDEAKLQNLDKAHILFQHGLCSLMEHDYEDALFQFNRTIQLQDHKSSFWKFLAFVNLANLYLSTNSQDKAAYYMESATKLQPSVDPSDNYEYFYFIAALVDLSNYYTNTNSPQKVLNLTNIGLKSHNGFLPTKYSDELFYLSALAKLRTTHNKNEMSHDLTMAIAFADFNQNEELLNKLNQLLKDNNIQELKIKP</sequence>
<dbReference type="Proteomes" id="UP000380386">
    <property type="component" value="Unassembled WGS sequence"/>
</dbReference>
<dbReference type="InterPro" id="IPR001387">
    <property type="entry name" value="Cro/C1-type_HTH"/>
</dbReference>
<reference evidence="3 4" key="1">
    <citation type="journal article" date="2019" name="Syst. Appl. Microbiol.">
        <title>Polyphasic characterization of two novel Lactobacillus spp. isolated from blown salami packages: Description of Lactobacillus halodurans sp. nov. and Lactobacillus salsicarnum sp. nov.</title>
        <authorList>
            <person name="Schuster J.A."/>
            <person name="Klingl A."/>
            <person name="Vogel R.F."/>
            <person name="Ehrmann M.A."/>
        </authorList>
    </citation>
    <scope>NUCLEOTIDE SEQUENCE [LARGE SCALE GENOMIC DNA]</scope>
    <source>
        <strain evidence="3 4">TMW 1.2118</strain>
    </source>
</reference>
<dbReference type="PROSITE" id="PS50005">
    <property type="entry name" value="TPR"/>
    <property type="match status" value="1"/>
</dbReference>
<dbReference type="EMBL" id="VDFM01000001">
    <property type="protein sequence ID" value="MQS51590.1"/>
    <property type="molecule type" value="Genomic_DNA"/>
</dbReference>
<proteinExistence type="predicted"/>
<dbReference type="InterPro" id="IPR010982">
    <property type="entry name" value="Lambda_DNA-bd_dom_sf"/>
</dbReference>
<evidence type="ECO:0000313" key="4">
    <source>
        <dbReference type="Proteomes" id="UP000380386"/>
    </source>
</evidence>
<accession>A0A5P0ZEW4</accession>
<evidence type="ECO:0000259" key="2">
    <source>
        <dbReference type="PROSITE" id="PS50943"/>
    </source>
</evidence>
<dbReference type="SUPFAM" id="SSF47413">
    <property type="entry name" value="lambda repressor-like DNA-binding domains"/>
    <property type="match status" value="1"/>
</dbReference>
<feature type="domain" description="HTH cro/C1-type" evidence="2">
    <location>
        <begin position="7"/>
        <end position="60"/>
    </location>
</feature>
<dbReference type="InterPro" id="IPR011990">
    <property type="entry name" value="TPR-like_helical_dom_sf"/>
</dbReference>
<dbReference type="OrthoDB" id="1150409at2"/>
<organism evidence="3 4">
    <name type="scientific">Companilactobacillus mishanensis</name>
    <dbReference type="NCBI Taxonomy" id="2486008"/>
    <lineage>
        <taxon>Bacteria</taxon>
        <taxon>Bacillati</taxon>
        <taxon>Bacillota</taxon>
        <taxon>Bacilli</taxon>
        <taxon>Lactobacillales</taxon>
        <taxon>Lactobacillaceae</taxon>
        <taxon>Companilactobacillus</taxon>
    </lineage>
</organism>
<dbReference type="InterPro" id="IPR053163">
    <property type="entry name" value="HTH-type_regulator_Rgg"/>
</dbReference>
<dbReference type="AlphaFoldDB" id="A0A5P0ZEW4"/>
<dbReference type="PANTHER" id="PTHR37038">
    <property type="entry name" value="TRANSCRIPTIONAL REGULATOR-RELATED"/>
    <property type="match status" value="1"/>
</dbReference>
<dbReference type="SUPFAM" id="SSF48452">
    <property type="entry name" value="TPR-like"/>
    <property type="match status" value="1"/>
</dbReference>
<dbReference type="Gene3D" id="1.25.40.10">
    <property type="entry name" value="Tetratricopeptide repeat domain"/>
    <property type="match status" value="1"/>
</dbReference>
<name>A0A5P0ZEW4_9LACO</name>
<dbReference type="RefSeq" id="WP_153381624.1">
    <property type="nucleotide sequence ID" value="NZ_VDFM01000001.1"/>
</dbReference>
<protein>
    <submittedName>
        <fullName evidence="3">DUF3808 domain-containing protein</fullName>
    </submittedName>
</protein>
<dbReference type="InterPro" id="IPR019734">
    <property type="entry name" value="TPR_rpt"/>
</dbReference>
<feature type="repeat" description="TPR" evidence="1">
    <location>
        <begin position="149"/>
        <end position="182"/>
    </location>
</feature>
<gene>
    <name evidence="3" type="ORF">FHL02_00995</name>
</gene>
<dbReference type="CDD" id="cd00093">
    <property type="entry name" value="HTH_XRE"/>
    <property type="match status" value="1"/>
</dbReference>
<evidence type="ECO:0000313" key="3">
    <source>
        <dbReference type="EMBL" id="MQS51590.1"/>
    </source>
</evidence>
<dbReference type="SMART" id="SM00530">
    <property type="entry name" value="HTH_XRE"/>
    <property type="match status" value="1"/>
</dbReference>
<dbReference type="PANTHER" id="PTHR37038:SF14">
    <property type="entry name" value="TRANSCRIPTIONAL ACTIVATOR"/>
    <property type="match status" value="1"/>
</dbReference>
<evidence type="ECO:0000256" key="1">
    <source>
        <dbReference type="PROSITE-ProRule" id="PRU00339"/>
    </source>
</evidence>
<keyword evidence="1" id="KW-0802">TPR repeat</keyword>
<comment type="caution">
    <text evidence="3">The sequence shown here is derived from an EMBL/GenBank/DDBJ whole genome shotgun (WGS) entry which is preliminary data.</text>
</comment>
<dbReference type="PROSITE" id="PS50943">
    <property type="entry name" value="HTH_CROC1"/>
    <property type="match status" value="1"/>
</dbReference>